<protein>
    <submittedName>
        <fullName evidence="4">Dermokine</fullName>
    </submittedName>
</protein>
<dbReference type="GO" id="GO:1903575">
    <property type="term" value="P:cornified envelope assembly"/>
    <property type="evidence" value="ECO:0007669"/>
    <property type="project" value="InterPro"/>
</dbReference>
<feature type="signal peptide" evidence="2">
    <location>
        <begin position="1"/>
        <end position="21"/>
    </location>
</feature>
<feature type="compositionally biased region" description="Basic and acidic residues" evidence="1">
    <location>
        <begin position="256"/>
        <end position="266"/>
    </location>
</feature>
<dbReference type="OrthoDB" id="9627508at2759"/>
<feature type="compositionally biased region" description="Gly residues" evidence="1">
    <location>
        <begin position="304"/>
        <end position="318"/>
    </location>
</feature>
<dbReference type="RefSeq" id="XP_006867476.1">
    <property type="nucleotide sequence ID" value="XM_006867414.1"/>
</dbReference>
<dbReference type="Pfam" id="PF15200">
    <property type="entry name" value="KRTDAP"/>
    <property type="match status" value="1"/>
</dbReference>
<evidence type="ECO:0000313" key="4">
    <source>
        <dbReference type="RefSeq" id="XP_006867476.1"/>
    </source>
</evidence>
<sequence length="416" mass="41477">MKWQGSLVYLLLALCLGSGEAGPLLSGGPNAGANFGIGHGLGGTSSHGVGEAVGQGAGEAASSGVREVMRPGVGDAINNGVREAVHALGNAGGEAGRQAENIIRHGIDAAHNSWQGVPGNNGAWPLSGGPGVSGSQGGFGGHSQGNPGGPGAPWGHGHPSGSGGNFVTNSQGGSWGQGGNGRPFSFGTNSQGAVAQPGYNSGRSSGSNPNTGCINPQPSGSGESSNNSGGSTNSQGSGSSNGGNSGGSSSGPNWDRPLESNRDIDRGSYSGSQGSNTGSSSSSSSGNGNKPECDYSGNEIRMSGGSGGQGFRGQGGPSYSGVREVSGEGSRILENSQGNYQNSPGGPFKFDAFWKEQTTIGNYAEGPEVYAAGPQGFNTKFLNLEKLKAAFRNEEFLNWHALFELKGLRSAAPDAK</sequence>
<keyword evidence="3" id="KW-1185">Reference proteome</keyword>
<dbReference type="GO" id="GO:0005615">
    <property type="term" value="C:extracellular space"/>
    <property type="evidence" value="ECO:0007669"/>
    <property type="project" value="TreeGrafter"/>
</dbReference>
<feature type="compositionally biased region" description="Low complexity" evidence="1">
    <location>
        <begin position="267"/>
        <end position="289"/>
    </location>
</feature>
<keyword evidence="2" id="KW-0732">Signal</keyword>
<feature type="compositionally biased region" description="Gly residues" evidence="1">
    <location>
        <begin position="239"/>
        <end position="249"/>
    </location>
</feature>
<feature type="compositionally biased region" description="Low complexity" evidence="1">
    <location>
        <begin position="219"/>
        <end position="238"/>
    </location>
</feature>
<feature type="chain" id="PRO_5039347676" evidence="2">
    <location>
        <begin position="22"/>
        <end position="416"/>
    </location>
</feature>
<dbReference type="InterPro" id="IPR028196">
    <property type="entry name" value="KRTDAP"/>
</dbReference>
<reference evidence="4" key="1">
    <citation type="submission" date="2025-08" db="UniProtKB">
        <authorList>
            <consortium name="RefSeq"/>
        </authorList>
    </citation>
    <scope>IDENTIFICATION</scope>
    <source>
        <tissue evidence="4">Spleen</tissue>
    </source>
</reference>
<dbReference type="Proteomes" id="UP000504623">
    <property type="component" value="Unplaced"/>
</dbReference>
<dbReference type="CTD" id="93099"/>
<evidence type="ECO:0000313" key="3">
    <source>
        <dbReference type="Proteomes" id="UP000504623"/>
    </source>
</evidence>
<dbReference type="AlphaFoldDB" id="A0A9B0TP68"/>
<feature type="compositionally biased region" description="Polar residues" evidence="1">
    <location>
        <begin position="186"/>
        <end position="218"/>
    </location>
</feature>
<gene>
    <name evidence="4" type="primary">DMKN</name>
</gene>
<dbReference type="PANTHER" id="PTHR36881:SF1">
    <property type="entry name" value="DERMOKINE"/>
    <property type="match status" value="1"/>
</dbReference>
<dbReference type="PANTHER" id="PTHR36881">
    <property type="entry name" value="DERMOKINE"/>
    <property type="match status" value="1"/>
</dbReference>
<evidence type="ECO:0000256" key="1">
    <source>
        <dbReference type="SAM" id="MobiDB-lite"/>
    </source>
</evidence>
<feature type="region of interest" description="Disordered" evidence="1">
    <location>
        <begin position="113"/>
        <end position="326"/>
    </location>
</feature>
<name>A0A9B0TP68_CHRAS</name>
<dbReference type="GeneID" id="102826015"/>
<evidence type="ECO:0000256" key="2">
    <source>
        <dbReference type="SAM" id="SignalP"/>
    </source>
</evidence>
<dbReference type="InterPro" id="IPR033541">
    <property type="entry name" value="Dermokine"/>
</dbReference>
<proteinExistence type="predicted"/>
<feature type="compositionally biased region" description="Gly residues" evidence="1">
    <location>
        <begin position="128"/>
        <end position="164"/>
    </location>
</feature>
<accession>A0A9B0TP68</accession>
<organism evidence="3 4">
    <name type="scientific">Chrysochloris asiatica</name>
    <name type="common">Cape golden mole</name>
    <dbReference type="NCBI Taxonomy" id="185453"/>
    <lineage>
        <taxon>Eukaryota</taxon>
        <taxon>Metazoa</taxon>
        <taxon>Chordata</taxon>
        <taxon>Craniata</taxon>
        <taxon>Vertebrata</taxon>
        <taxon>Euteleostomi</taxon>
        <taxon>Mammalia</taxon>
        <taxon>Eutheria</taxon>
        <taxon>Afrotheria</taxon>
        <taxon>Chrysochloridae</taxon>
        <taxon>Chrysochlorinae</taxon>
        <taxon>Chrysochloris</taxon>
    </lineage>
</organism>